<keyword evidence="5" id="KW-1185">Reference proteome</keyword>
<keyword evidence="1" id="KW-0597">Phosphoprotein</keyword>
<feature type="region of interest" description="Disordered" evidence="3">
    <location>
        <begin position="51"/>
        <end position="122"/>
    </location>
</feature>
<proteinExistence type="predicted"/>
<dbReference type="Gene3D" id="1.10.437.10">
    <property type="entry name" value="Blc2-like"/>
    <property type="match status" value="1"/>
</dbReference>
<dbReference type="Proteomes" id="UP001369086">
    <property type="component" value="Unassembled WGS sequence"/>
</dbReference>
<organism evidence="4 5">
    <name type="scientific">Huso huso</name>
    <name type="common">Beluga</name>
    <name type="synonym">Acipenser huso</name>
    <dbReference type="NCBI Taxonomy" id="61971"/>
    <lineage>
        <taxon>Eukaryota</taxon>
        <taxon>Metazoa</taxon>
        <taxon>Chordata</taxon>
        <taxon>Craniata</taxon>
        <taxon>Vertebrata</taxon>
        <taxon>Euteleostomi</taxon>
        <taxon>Actinopterygii</taxon>
        <taxon>Chondrostei</taxon>
        <taxon>Acipenseriformes</taxon>
        <taxon>Acipenseridae</taxon>
        <taxon>Huso</taxon>
    </lineage>
</organism>
<dbReference type="PANTHER" id="PTHR14965:SF1">
    <property type="entry name" value="APOPTOSIS FACILITATOR BCL-2-LIKE PROTEIN 14"/>
    <property type="match status" value="1"/>
</dbReference>
<evidence type="ECO:0000313" key="4">
    <source>
        <dbReference type="EMBL" id="KAK6487832.1"/>
    </source>
</evidence>
<accession>A0ABR0ZSR1</accession>
<dbReference type="EMBL" id="JAHFZB010000007">
    <property type="protein sequence ID" value="KAK6487832.1"/>
    <property type="molecule type" value="Genomic_DNA"/>
</dbReference>
<keyword evidence="2" id="KW-0053">Apoptosis</keyword>
<evidence type="ECO:0000256" key="2">
    <source>
        <dbReference type="ARBA" id="ARBA00022703"/>
    </source>
</evidence>
<reference evidence="4 5" key="1">
    <citation type="submission" date="2021-05" db="EMBL/GenBank/DDBJ databases">
        <authorList>
            <person name="Zahm M."/>
            <person name="Klopp C."/>
            <person name="Cabau C."/>
            <person name="Kuhl H."/>
            <person name="Suciu R."/>
            <person name="Ciorpac M."/>
            <person name="Holostenco D."/>
            <person name="Gessner J."/>
            <person name="Wuertz S."/>
            <person name="Hohne C."/>
            <person name="Stock M."/>
            <person name="Gislard M."/>
            <person name="Lluch J."/>
            <person name="Milhes M."/>
            <person name="Lampietro C."/>
            <person name="Lopez Roques C."/>
            <person name="Donnadieu C."/>
            <person name="Du K."/>
            <person name="Schartl M."/>
            <person name="Guiguen Y."/>
        </authorList>
    </citation>
    <scope>NUCLEOTIDE SEQUENCE [LARGE SCALE GENOMIC DNA]</scope>
    <source>
        <strain evidence="4">Hh-F2</strain>
        <tissue evidence="4">Blood</tissue>
    </source>
</reference>
<sequence>MHHIIYNNFSFKMCPTGVSEMNGTQVGDTDASGMEYRILMAYAQRRKPKLIAQQSPEEERPSPPAPEHKKRRPIWKKLIPKCVRPQEEKPSKQLAPARAQSNEPNVGFGASHCDPAEEKDTSDKIADQLHKIVDSRQTLQGVLLLSDSIESDGIEDEEQYAIQRLVELLKESGDKLNQEIKTDKYLSKCFKEAFSYSLFKKVTDMFLERVCSSAAQEPARIAFTADITAKLTAVDNHPMNQSMGFGAKYLREHFSTWAQSHGGWEKALNSAEEEEVE</sequence>
<name>A0ABR0ZSR1_HUSHU</name>
<dbReference type="PROSITE" id="PS50062">
    <property type="entry name" value="BCL2_FAMILY"/>
    <property type="match status" value="1"/>
</dbReference>
<dbReference type="SUPFAM" id="SSF56854">
    <property type="entry name" value="Bcl-2 inhibitors of programmed cell death"/>
    <property type="match status" value="1"/>
</dbReference>
<dbReference type="InterPro" id="IPR036834">
    <property type="entry name" value="Bcl-2-like_sf"/>
</dbReference>
<feature type="compositionally biased region" description="Basic residues" evidence="3">
    <location>
        <begin position="68"/>
        <end position="79"/>
    </location>
</feature>
<dbReference type="PANTHER" id="PTHR14965">
    <property type="entry name" value="SI:CH73-248E21.1"/>
    <property type="match status" value="1"/>
</dbReference>
<protein>
    <submittedName>
        <fullName evidence="4">Apoptosis facilitator Bcl-2-like protein 14</fullName>
    </submittedName>
</protein>
<dbReference type="InterPro" id="IPR002475">
    <property type="entry name" value="Bcl2-like"/>
</dbReference>
<comment type="caution">
    <text evidence="4">The sequence shown here is derived from an EMBL/GenBank/DDBJ whole genome shotgun (WGS) entry which is preliminary data.</text>
</comment>
<evidence type="ECO:0000313" key="5">
    <source>
        <dbReference type="Proteomes" id="UP001369086"/>
    </source>
</evidence>
<gene>
    <name evidence="4" type="ORF">HHUSO_G9133</name>
</gene>
<evidence type="ECO:0000256" key="1">
    <source>
        <dbReference type="ARBA" id="ARBA00022553"/>
    </source>
</evidence>
<evidence type="ECO:0000256" key="3">
    <source>
        <dbReference type="SAM" id="MobiDB-lite"/>
    </source>
</evidence>